<gene>
    <name evidence="2" type="ORF">D9758_004174</name>
</gene>
<protein>
    <submittedName>
        <fullName evidence="2">Uncharacterized protein</fullName>
    </submittedName>
</protein>
<feature type="region of interest" description="Disordered" evidence="1">
    <location>
        <begin position="1"/>
        <end position="252"/>
    </location>
</feature>
<evidence type="ECO:0000313" key="3">
    <source>
        <dbReference type="Proteomes" id="UP000559256"/>
    </source>
</evidence>
<dbReference type="EMBL" id="JAACJM010000009">
    <property type="protein sequence ID" value="KAF5371147.1"/>
    <property type="molecule type" value="Genomic_DNA"/>
</dbReference>
<feature type="compositionally biased region" description="Low complexity" evidence="1">
    <location>
        <begin position="238"/>
        <end position="248"/>
    </location>
</feature>
<feature type="compositionally biased region" description="Basic and acidic residues" evidence="1">
    <location>
        <begin position="156"/>
        <end position="171"/>
    </location>
</feature>
<name>A0A8H5GUG8_9AGAR</name>
<feature type="compositionally biased region" description="Polar residues" evidence="1">
    <location>
        <begin position="41"/>
        <end position="51"/>
    </location>
</feature>
<dbReference type="Proteomes" id="UP000559256">
    <property type="component" value="Unassembled WGS sequence"/>
</dbReference>
<evidence type="ECO:0000313" key="2">
    <source>
        <dbReference type="EMBL" id="KAF5371147.1"/>
    </source>
</evidence>
<dbReference type="OrthoDB" id="10602359at2759"/>
<proteinExistence type="predicted"/>
<feature type="compositionally biased region" description="Polar residues" evidence="1">
    <location>
        <begin position="205"/>
        <end position="225"/>
    </location>
</feature>
<accession>A0A8H5GUG8</accession>
<feature type="compositionally biased region" description="Basic and acidic residues" evidence="1">
    <location>
        <begin position="181"/>
        <end position="204"/>
    </location>
</feature>
<sequence length="324" mass="36064">MASRESSTRSRRPPPGTLFNPNSSNPPSRSNTTSTKRHNSTRSTSTANRNQSPPKSKPSSPPLPAANGDVSRENSRNLRPSNSTRHHSGQRSAIPNPQQQSDRDRRPTRRSPERRPSTRHNRDGTANGTSSRNPDTSAKPLPRVRLEDPPSGSQGLERKDTAASARRETDLNRSGSLSRNDSGRSSREKDRDLARSGSTRRRDVQTSANATKANTQPPRQDSSSPPKAYTPPNPLSNPYYKPFTPFKPFDQERPRVKYADGYERPVNEHGQFLDRDAEKLVPMNTGSTVAGWVMVPDRGSVMVCSRCKEPVNPFRPKKSHRSCR</sequence>
<feature type="compositionally biased region" description="Basic and acidic residues" evidence="1">
    <location>
        <begin position="101"/>
        <end position="123"/>
    </location>
</feature>
<comment type="caution">
    <text evidence="2">The sequence shown here is derived from an EMBL/GenBank/DDBJ whole genome shotgun (WGS) entry which is preliminary data.</text>
</comment>
<organism evidence="2 3">
    <name type="scientific">Tetrapyrgos nigripes</name>
    <dbReference type="NCBI Taxonomy" id="182062"/>
    <lineage>
        <taxon>Eukaryota</taxon>
        <taxon>Fungi</taxon>
        <taxon>Dikarya</taxon>
        <taxon>Basidiomycota</taxon>
        <taxon>Agaricomycotina</taxon>
        <taxon>Agaricomycetes</taxon>
        <taxon>Agaricomycetidae</taxon>
        <taxon>Agaricales</taxon>
        <taxon>Marasmiineae</taxon>
        <taxon>Marasmiaceae</taxon>
        <taxon>Tetrapyrgos</taxon>
    </lineage>
</organism>
<reference evidence="2 3" key="1">
    <citation type="journal article" date="2020" name="ISME J.">
        <title>Uncovering the hidden diversity of litter-decomposition mechanisms in mushroom-forming fungi.</title>
        <authorList>
            <person name="Floudas D."/>
            <person name="Bentzer J."/>
            <person name="Ahren D."/>
            <person name="Johansson T."/>
            <person name="Persson P."/>
            <person name="Tunlid A."/>
        </authorList>
    </citation>
    <scope>NUCLEOTIDE SEQUENCE [LARGE SCALE GENOMIC DNA]</scope>
    <source>
        <strain evidence="2 3">CBS 291.85</strain>
    </source>
</reference>
<feature type="compositionally biased region" description="Low complexity" evidence="1">
    <location>
        <begin position="20"/>
        <end position="34"/>
    </location>
</feature>
<keyword evidence="3" id="KW-1185">Reference proteome</keyword>
<evidence type="ECO:0000256" key="1">
    <source>
        <dbReference type="SAM" id="MobiDB-lite"/>
    </source>
</evidence>
<dbReference type="AlphaFoldDB" id="A0A8H5GUG8"/>
<feature type="compositionally biased region" description="Pro residues" evidence="1">
    <location>
        <begin position="55"/>
        <end position="64"/>
    </location>
</feature>
<feature type="compositionally biased region" description="Polar residues" evidence="1">
    <location>
        <begin position="124"/>
        <end position="136"/>
    </location>
</feature>